<dbReference type="RefSeq" id="XP_056691297.1">
    <property type="nucleotide sequence ID" value="XM_056835319.1"/>
</dbReference>
<dbReference type="GO" id="GO:0008517">
    <property type="term" value="F:folic acid transmembrane transporter activity"/>
    <property type="evidence" value="ECO:0000318"/>
    <property type="project" value="GO_Central"/>
</dbReference>
<keyword evidence="4 7" id="KW-0812">Transmembrane</keyword>
<dbReference type="GO" id="GO:0016020">
    <property type="term" value="C:membrane"/>
    <property type="evidence" value="ECO:0007669"/>
    <property type="project" value="UniProtKB-SubCell"/>
</dbReference>
<keyword evidence="8" id="KW-1185">Reference proteome</keyword>
<feature type="transmembrane region" description="Helical" evidence="7">
    <location>
        <begin position="185"/>
        <end position="204"/>
    </location>
</feature>
<keyword evidence="5 7" id="KW-1133">Transmembrane helix</keyword>
<gene>
    <name evidence="9 10" type="primary">LOC110795507</name>
</gene>
<dbReference type="SUPFAM" id="SSF103473">
    <property type="entry name" value="MFS general substrate transporter"/>
    <property type="match status" value="1"/>
</dbReference>
<evidence type="ECO:0000256" key="5">
    <source>
        <dbReference type="ARBA" id="ARBA00022989"/>
    </source>
</evidence>
<dbReference type="Gene3D" id="1.20.1250.20">
    <property type="entry name" value="MFS general substrate transporter like domains"/>
    <property type="match status" value="1"/>
</dbReference>
<keyword evidence="6 7" id="KW-0472">Membrane</keyword>
<evidence type="ECO:0000256" key="7">
    <source>
        <dbReference type="SAM" id="Phobius"/>
    </source>
</evidence>
<feature type="transmembrane region" description="Helical" evidence="7">
    <location>
        <begin position="236"/>
        <end position="260"/>
    </location>
</feature>
<dbReference type="PANTHER" id="PTHR31585">
    <property type="entry name" value="FOLATE-BIOPTERIN TRANSPORTER 1, CHLOROPLASTIC"/>
    <property type="match status" value="1"/>
</dbReference>
<dbReference type="AlphaFoldDB" id="A0A9R0IVP9"/>
<feature type="transmembrane region" description="Helical" evidence="7">
    <location>
        <begin position="158"/>
        <end position="179"/>
    </location>
</feature>
<feature type="transmembrane region" description="Helical" evidence="7">
    <location>
        <begin position="302"/>
        <end position="321"/>
    </location>
</feature>
<evidence type="ECO:0000313" key="8">
    <source>
        <dbReference type="Proteomes" id="UP000813463"/>
    </source>
</evidence>
<dbReference type="PANTHER" id="PTHR31585:SF2">
    <property type="entry name" value="FOLATE-BIOPTERIN TRANSPORTER 7-RELATED"/>
    <property type="match status" value="1"/>
</dbReference>
<evidence type="ECO:0000313" key="9">
    <source>
        <dbReference type="RefSeq" id="XP_021856216.1"/>
    </source>
</evidence>
<feature type="transmembrane region" description="Helical" evidence="7">
    <location>
        <begin position="82"/>
        <end position="103"/>
    </location>
</feature>
<keyword evidence="3" id="KW-0813">Transport</keyword>
<name>A0A9R0IVP9_SPIOL</name>
<dbReference type="InterPro" id="IPR039309">
    <property type="entry name" value="BT1"/>
</dbReference>
<reference evidence="9" key="2">
    <citation type="submission" date="2025-04" db="UniProtKB">
        <authorList>
            <consortium name="RefSeq"/>
        </authorList>
    </citation>
    <scope>IDENTIFICATION</scope>
    <source>
        <tissue evidence="10">Leaf</tissue>
    </source>
</reference>
<feature type="transmembrane region" description="Helical" evidence="7">
    <location>
        <begin position="20"/>
        <end position="39"/>
    </location>
</feature>
<evidence type="ECO:0000256" key="1">
    <source>
        <dbReference type="ARBA" id="ARBA00004141"/>
    </source>
</evidence>
<evidence type="ECO:0000256" key="4">
    <source>
        <dbReference type="ARBA" id="ARBA00022692"/>
    </source>
</evidence>
<dbReference type="Pfam" id="PF03092">
    <property type="entry name" value="BT1"/>
    <property type="match status" value="1"/>
</dbReference>
<feature type="transmembrane region" description="Helical" evidence="7">
    <location>
        <begin position="272"/>
        <end position="290"/>
    </location>
</feature>
<reference evidence="8" key="1">
    <citation type="journal article" date="2021" name="Nat. Commun.">
        <title>Genomic analyses provide insights into spinach domestication and the genetic basis of agronomic traits.</title>
        <authorList>
            <person name="Cai X."/>
            <person name="Sun X."/>
            <person name="Xu C."/>
            <person name="Sun H."/>
            <person name="Wang X."/>
            <person name="Ge C."/>
            <person name="Zhang Z."/>
            <person name="Wang Q."/>
            <person name="Fei Z."/>
            <person name="Jiao C."/>
            <person name="Wang Q."/>
        </authorList>
    </citation>
    <scope>NUCLEOTIDE SEQUENCE [LARGE SCALE GENOMIC DNA]</scope>
    <source>
        <strain evidence="8">cv. Varoflay</strain>
    </source>
</reference>
<sequence>MVERGPRGKGMGMIKWFLGMGYWVQGFRCFPWLGVAFFLKDGLQIDPSTLQILLHSSNIPMVGKPLYGVVSDSVYFYGQHRLPYISLGAILQILAWLAVAIYYSSSISIITITFYLLLSNLGASIAEVANDAMVAEISKQQTHLKKEQSSSSGELQSFVWMATSVGGVLGNLVGGVAIVKFSPQFMFLTYGVILIIQLLITITVKERSLNLPKKQSGGGIKEQLAQLASALCKPEIAYSIGWIVVSYAMIPVLTGTMFYYQTEALNMDSSVLGISKVFGQVGMLLWSFVYNKSLKSTSPRKVICGIQATVAVFMVSDALFVNKFYQQMGLPDSVYVVVFSGLLEVLFFFKILPFSVLIAQLCPPGCEGSLMAFVMSAIALAMIVGGYFGVVLASYVGVTGTNFSGLPVGLLIQAAFTITPLLLSSWIPDHIKADIVKKKE</sequence>
<evidence type="ECO:0000256" key="6">
    <source>
        <dbReference type="ARBA" id="ARBA00023136"/>
    </source>
</evidence>
<proteinExistence type="inferred from homology"/>
<dbReference type="OrthoDB" id="1923497at2759"/>
<dbReference type="InterPro" id="IPR036259">
    <property type="entry name" value="MFS_trans_sf"/>
</dbReference>
<protein>
    <submittedName>
        <fullName evidence="9 10">Probable folate-biopterin transporter 7</fullName>
    </submittedName>
</protein>
<accession>A0A9R0IVP9</accession>
<evidence type="ECO:0000256" key="2">
    <source>
        <dbReference type="ARBA" id="ARBA00007015"/>
    </source>
</evidence>
<feature type="transmembrane region" description="Helical" evidence="7">
    <location>
        <begin position="408"/>
        <end position="428"/>
    </location>
</feature>
<feature type="transmembrane region" description="Helical" evidence="7">
    <location>
        <begin position="333"/>
        <end position="358"/>
    </location>
</feature>
<feature type="transmembrane region" description="Helical" evidence="7">
    <location>
        <begin position="370"/>
        <end position="396"/>
    </location>
</feature>
<dbReference type="Proteomes" id="UP000813463">
    <property type="component" value="Chromosome 1"/>
</dbReference>
<evidence type="ECO:0000313" key="10">
    <source>
        <dbReference type="RefSeq" id="XP_056691297.1"/>
    </source>
</evidence>
<comment type="subcellular location">
    <subcellularLocation>
        <location evidence="1">Membrane</location>
        <topology evidence="1">Multi-pass membrane protein</topology>
    </subcellularLocation>
</comment>
<dbReference type="GO" id="GO:0098838">
    <property type="term" value="P:folate transmembrane transport"/>
    <property type="evidence" value="ECO:0000318"/>
    <property type="project" value="GO_Central"/>
</dbReference>
<dbReference type="GeneID" id="110795507"/>
<dbReference type="RefSeq" id="XP_021856216.1">
    <property type="nucleotide sequence ID" value="XM_022000524.1"/>
</dbReference>
<comment type="similarity">
    <text evidence="2">Belongs to the major facilitator superfamily. Folate-biopterin transporter (TC 2.A.71) family.</text>
</comment>
<evidence type="ECO:0000256" key="3">
    <source>
        <dbReference type="ARBA" id="ARBA00022448"/>
    </source>
</evidence>
<organism evidence="8 9">
    <name type="scientific">Spinacia oleracea</name>
    <name type="common">Spinach</name>
    <dbReference type="NCBI Taxonomy" id="3562"/>
    <lineage>
        <taxon>Eukaryota</taxon>
        <taxon>Viridiplantae</taxon>
        <taxon>Streptophyta</taxon>
        <taxon>Embryophyta</taxon>
        <taxon>Tracheophyta</taxon>
        <taxon>Spermatophyta</taxon>
        <taxon>Magnoliopsida</taxon>
        <taxon>eudicotyledons</taxon>
        <taxon>Gunneridae</taxon>
        <taxon>Pentapetalae</taxon>
        <taxon>Caryophyllales</taxon>
        <taxon>Chenopodiaceae</taxon>
        <taxon>Chenopodioideae</taxon>
        <taxon>Anserineae</taxon>
        <taxon>Spinacia</taxon>
    </lineage>
</organism>
<dbReference type="KEGG" id="soe:110795507"/>